<dbReference type="SUPFAM" id="SSF56235">
    <property type="entry name" value="N-terminal nucleophile aminohydrolases (Ntn hydrolases)"/>
    <property type="match status" value="1"/>
</dbReference>
<name>G6EER6_9SPHN</name>
<dbReference type="PRINTS" id="PR01210">
    <property type="entry name" value="GGTRANSPTASE"/>
</dbReference>
<organism evidence="1 2">
    <name type="scientific">Novosphingobium pentaromativorans US6-1</name>
    <dbReference type="NCBI Taxonomy" id="1088721"/>
    <lineage>
        <taxon>Bacteria</taxon>
        <taxon>Pseudomonadati</taxon>
        <taxon>Pseudomonadota</taxon>
        <taxon>Alphaproteobacteria</taxon>
        <taxon>Sphingomonadales</taxon>
        <taxon>Sphingomonadaceae</taxon>
        <taxon>Novosphingobium</taxon>
    </lineage>
</organism>
<dbReference type="InterPro" id="IPR043137">
    <property type="entry name" value="GGT_ssub_C"/>
</dbReference>
<dbReference type="Gene3D" id="3.60.20.40">
    <property type="match status" value="1"/>
</dbReference>
<dbReference type="InterPro" id="IPR043138">
    <property type="entry name" value="GGT_lsub"/>
</dbReference>
<proteinExistence type="predicted"/>
<dbReference type="MEROPS" id="T03.025"/>
<dbReference type="InterPro" id="IPR052896">
    <property type="entry name" value="GGT-like_enzyme"/>
</dbReference>
<dbReference type="PANTHER" id="PTHR43881:SF5">
    <property type="entry name" value="GAMMA-GLUTAMYLTRANSPEPTIDASE"/>
    <property type="match status" value="1"/>
</dbReference>
<keyword evidence="2" id="KW-1185">Reference proteome</keyword>
<dbReference type="EMBL" id="AGFM01000042">
    <property type="protein sequence ID" value="EHJ60212.1"/>
    <property type="molecule type" value="Genomic_DNA"/>
</dbReference>
<dbReference type="Proteomes" id="UP000004030">
    <property type="component" value="Unassembled WGS sequence"/>
</dbReference>
<accession>G6EER6</accession>
<dbReference type="AlphaFoldDB" id="G6EER6"/>
<dbReference type="PANTHER" id="PTHR43881">
    <property type="entry name" value="GAMMA-GLUTAMYLTRANSPEPTIDASE (AFU_ORTHOLOGUE AFUA_4G13580)"/>
    <property type="match status" value="1"/>
</dbReference>
<dbReference type="Pfam" id="PF01019">
    <property type="entry name" value="G_glu_transpept"/>
    <property type="match status" value="1"/>
</dbReference>
<comment type="caution">
    <text evidence="1">The sequence shown here is derived from an EMBL/GenBank/DDBJ whole genome shotgun (WGS) entry which is preliminary data.</text>
</comment>
<gene>
    <name evidence="1" type="ORF">NSU_2837</name>
</gene>
<dbReference type="eggNOG" id="COG0405">
    <property type="taxonomic scope" value="Bacteria"/>
</dbReference>
<sequence>MMSAPHGAAAQAGRDILRAGGSAIEAMVAAAATIAVVYPHMNALGGDGFWLIHRPGEAPVAISGCGRSAMLATDSFYEGTSIPARGGPAALTVAGTISGWAEALSLMPKPGLPLRDLLAAAIAHAREGIIVTRSQHELTTAKVAELQPQPGFARTFMPGGKAPGHGEVLRQPELAATLERLAQAGLDDFYRGDIARSLAKGLEGAGSPLRLADLESQRAQRVAPLSVRCGKATLFNHPPPTQGVASLMILALMDRLALGERDSFAHVHAAVEATKRAFLLRDAHVGDPAFMAIDPRQWLEPAFLAQEAGRIDPARALPWPVEASTGDTIWMGAADRDGTVVSFIQSIFWEFGSGVVVDGTGVLWQNRGSSFTLTDGPNRLSPGRLPFHTLNPALALFDDGRVMSYGTMGGDGQPQTQAAIFSRYAFFGQGLQEAISAPRWLLGKTWGEESATLKLESRFPAALFDSLAGAGHRVERLPDYSDTMGHAGAVVAHGDGRFEGASDPRADGCAAPA</sequence>
<dbReference type="STRING" id="1088721.JI59_05915"/>
<evidence type="ECO:0000313" key="1">
    <source>
        <dbReference type="EMBL" id="EHJ60212.1"/>
    </source>
</evidence>
<dbReference type="InterPro" id="IPR029055">
    <property type="entry name" value="Ntn_hydrolases_N"/>
</dbReference>
<dbReference type="PATRIC" id="fig|1088721.3.peg.2804"/>
<evidence type="ECO:0000313" key="2">
    <source>
        <dbReference type="Proteomes" id="UP000004030"/>
    </source>
</evidence>
<reference evidence="1 2" key="1">
    <citation type="journal article" date="2012" name="J. Bacteriol.">
        <title>Genome sequence of benzo(a)pyrene-degrading bacterium Novosphingobium pentaromativorans US6-1.</title>
        <authorList>
            <person name="Luo Y.R."/>
            <person name="Kang S.G."/>
            <person name="Kim S.J."/>
            <person name="Kim M.R."/>
            <person name="Li N."/>
            <person name="Lee J.H."/>
            <person name="Kwon K.K."/>
        </authorList>
    </citation>
    <scope>NUCLEOTIDE SEQUENCE [LARGE SCALE GENOMIC DNA]</scope>
    <source>
        <strain evidence="1 2">US6-1</strain>
    </source>
</reference>
<protein>
    <submittedName>
        <fullName evidence="1">Gamma-glutamyltranspeptidase</fullName>
    </submittedName>
</protein>
<dbReference type="Gene3D" id="1.10.246.130">
    <property type="match status" value="1"/>
</dbReference>